<dbReference type="SUPFAM" id="SSF101898">
    <property type="entry name" value="NHL repeat"/>
    <property type="match status" value="1"/>
</dbReference>
<protein>
    <recommendedName>
        <fullName evidence="4">Beta-propeller repeat protein</fullName>
    </recommendedName>
</protein>
<sequence length="487" mass="52285">MYPALQRILYLFLLVSFFSVSCTGSDGQGITSALALVFGNTAGSSSQPPSDPHKPWPKFLGVFGKLTFASSASVDPEGNIIATGFTEGDLGGQPMLGKLDSYIIKYDEEGKRLWTRHLGGGPKDYSKGSTYGLAIKSDKDGNVLSTGMTVVEVLDGQNKIGYQDAYLSKYDKDGNKKWTRMIGGGSNTDFHQGTSAGRGVSSDQFGNIYVIGTTNAGTFFGEKNTAEHNGLFIVKYDPDGNQIWARAPRNTGPDNIESIGGDLTIDPNGEIYFVGAAQGGFDDQVQIGIEDALLIKYDSDGNKLWVRLLGVPDQISVANDIAIDPDRNIYIVGITSGDLDGQTPIGTTDTFIVKYDKDGNKLWTRLIGNPDYSGFFMAETQGFGIAVDLNGNSYIAGTISAVKIPFTNSINNAFSAKFDTDGNLVWSNLKYMEDATKCEVHAQDVALGLNDSFFVVGYTSCLLSIIDPVNGINSLFISQETLGTGVK</sequence>
<dbReference type="PROSITE" id="PS51257">
    <property type="entry name" value="PROKAR_LIPOPROTEIN"/>
    <property type="match status" value="1"/>
</dbReference>
<evidence type="ECO:0000313" key="2">
    <source>
        <dbReference type="EMBL" id="TGL61652.1"/>
    </source>
</evidence>
<feature type="signal peptide" evidence="1">
    <location>
        <begin position="1"/>
        <end position="24"/>
    </location>
</feature>
<organism evidence="2 3">
    <name type="scientific">Leptospira sarikeiensis</name>
    <dbReference type="NCBI Taxonomy" id="2484943"/>
    <lineage>
        <taxon>Bacteria</taxon>
        <taxon>Pseudomonadati</taxon>
        <taxon>Spirochaetota</taxon>
        <taxon>Spirochaetia</taxon>
        <taxon>Leptospirales</taxon>
        <taxon>Leptospiraceae</taxon>
        <taxon>Leptospira</taxon>
    </lineage>
</organism>
<evidence type="ECO:0000256" key="1">
    <source>
        <dbReference type="SAM" id="SignalP"/>
    </source>
</evidence>
<comment type="caution">
    <text evidence="2">The sequence shown here is derived from an EMBL/GenBank/DDBJ whole genome shotgun (WGS) entry which is preliminary data.</text>
</comment>
<dbReference type="PANTHER" id="PTHR35580">
    <property type="entry name" value="CELL SURFACE GLYCOPROTEIN (S-LAYER PROTEIN)-LIKE PROTEIN"/>
    <property type="match status" value="1"/>
</dbReference>
<accession>A0A4R9K7N3</accession>
<evidence type="ECO:0008006" key="4">
    <source>
        <dbReference type="Google" id="ProtNLM"/>
    </source>
</evidence>
<dbReference type="Pfam" id="PF06739">
    <property type="entry name" value="SBBP"/>
    <property type="match status" value="2"/>
</dbReference>
<dbReference type="OrthoDB" id="344059at2"/>
<feature type="chain" id="PRO_5020183267" description="Beta-propeller repeat protein" evidence="1">
    <location>
        <begin position="25"/>
        <end position="487"/>
    </location>
</feature>
<dbReference type="PANTHER" id="PTHR35580:SF1">
    <property type="entry name" value="PHYTASE-LIKE DOMAIN-CONTAINING PROTEIN"/>
    <property type="match status" value="1"/>
</dbReference>
<reference evidence="2" key="1">
    <citation type="journal article" date="2019" name="PLoS Negl. Trop. Dis.">
        <title>Revisiting the worldwide diversity of Leptospira species in the environment.</title>
        <authorList>
            <person name="Vincent A.T."/>
            <person name="Schiettekatte O."/>
            <person name="Bourhy P."/>
            <person name="Veyrier F.J."/>
            <person name="Picardeau M."/>
        </authorList>
    </citation>
    <scope>NUCLEOTIDE SEQUENCE [LARGE SCALE GENOMIC DNA]</scope>
    <source>
        <strain evidence="2">201702455</strain>
    </source>
</reference>
<dbReference type="EMBL" id="RQGF01000025">
    <property type="protein sequence ID" value="TGL61652.1"/>
    <property type="molecule type" value="Genomic_DNA"/>
</dbReference>
<dbReference type="Gene3D" id="2.80.10.50">
    <property type="match status" value="1"/>
</dbReference>
<dbReference type="RefSeq" id="WP_135649305.1">
    <property type="nucleotide sequence ID" value="NZ_RQGF01000025.1"/>
</dbReference>
<proteinExistence type="predicted"/>
<keyword evidence="1" id="KW-0732">Signal</keyword>
<dbReference type="AlphaFoldDB" id="A0A4R9K7N3"/>
<dbReference type="InterPro" id="IPR052918">
    <property type="entry name" value="Motility_Chemotaxis_Reg"/>
</dbReference>
<evidence type="ECO:0000313" key="3">
    <source>
        <dbReference type="Proteomes" id="UP000297762"/>
    </source>
</evidence>
<dbReference type="Proteomes" id="UP000297762">
    <property type="component" value="Unassembled WGS sequence"/>
</dbReference>
<gene>
    <name evidence="2" type="ORF">EHQ64_09800</name>
</gene>
<dbReference type="InterPro" id="IPR010620">
    <property type="entry name" value="SBBP_repeat"/>
</dbReference>
<keyword evidence="3" id="KW-1185">Reference proteome</keyword>
<name>A0A4R9K7N3_9LEPT</name>